<organism evidence="2 3">
    <name type="scientific">Methanocaldococcus lauensis</name>
    <dbReference type="NCBI Taxonomy" id="2546128"/>
    <lineage>
        <taxon>Archaea</taxon>
        <taxon>Methanobacteriati</taxon>
        <taxon>Methanobacteriota</taxon>
        <taxon>Methanomada group</taxon>
        <taxon>Methanococci</taxon>
        <taxon>Methanococcales</taxon>
        <taxon>Methanocaldococcaceae</taxon>
        <taxon>Methanocaldococcus</taxon>
    </lineage>
</organism>
<reference evidence="2 3" key="1">
    <citation type="submission" date="2020-04" db="EMBL/GenBank/DDBJ databases">
        <authorList>
            <consortium name="Genoscope - CEA"/>
            <person name="William W."/>
        </authorList>
    </citation>
    <scope>NUCLEOTIDE SEQUENCE [LARGE SCALE GENOMIC DNA]</scope>
    <source>
        <strain evidence="2 3">SG7</strain>
    </source>
</reference>
<sequence>MNIEEELKKIVNRKDYDFWEFLKKAYENNIKLDIGHFILLNILMGVNEIFKNLSKKYGTEEAKKILEKNRIFAKNSDFVSGEFLKNYIDRKSRVAVHNRIKDLKTLGFKIESKSGPFGGYKIVGYPEWFKNNKEL</sequence>
<dbReference type="RefSeq" id="WP_214400328.1">
    <property type="nucleotide sequence ID" value="NZ_LR792632.1"/>
</dbReference>
<dbReference type="AlphaFoldDB" id="A0A8D6PTV1"/>
<name>A0A8D6PTV1_9EURY</name>
<evidence type="ECO:0000259" key="1">
    <source>
        <dbReference type="Pfam" id="PF08279"/>
    </source>
</evidence>
<dbReference type="GeneID" id="65883242"/>
<dbReference type="Gene3D" id="1.10.10.10">
    <property type="entry name" value="Winged helix-like DNA-binding domain superfamily/Winged helix DNA-binding domain"/>
    <property type="match status" value="1"/>
</dbReference>
<evidence type="ECO:0000313" key="2">
    <source>
        <dbReference type="EMBL" id="CAB3287866.1"/>
    </source>
</evidence>
<accession>A0A8D6PTV1</accession>
<keyword evidence="3" id="KW-1185">Reference proteome</keyword>
<dbReference type="InterPro" id="IPR036388">
    <property type="entry name" value="WH-like_DNA-bd_sf"/>
</dbReference>
<dbReference type="KEGG" id="mesg:MLAUSG7_0430"/>
<feature type="domain" description="Helix-turn-helix type 11" evidence="1">
    <location>
        <begin position="72"/>
        <end position="121"/>
    </location>
</feature>
<dbReference type="EMBL" id="LR792632">
    <property type="protein sequence ID" value="CAB3287866.1"/>
    <property type="molecule type" value="Genomic_DNA"/>
</dbReference>
<proteinExistence type="predicted"/>
<dbReference type="Pfam" id="PF08279">
    <property type="entry name" value="HTH_11"/>
    <property type="match status" value="1"/>
</dbReference>
<evidence type="ECO:0000313" key="3">
    <source>
        <dbReference type="Proteomes" id="UP000679213"/>
    </source>
</evidence>
<dbReference type="InterPro" id="IPR013196">
    <property type="entry name" value="HTH_11"/>
</dbReference>
<dbReference type="Proteomes" id="UP000679213">
    <property type="component" value="Chromosome I"/>
</dbReference>
<protein>
    <submittedName>
        <fullName evidence="2">HTH_11 domain-containing protein</fullName>
    </submittedName>
</protein>
<gene>
    <name evidence="2" type="ORF">MLAUSG7_0430</name>
</gene>